<dbReference type="Proteomes" id="UP001374579">
    <property type="component" value="Unassembled WGS sequence"/>
</dbReference>
<dbReference type="PROSITE" id="PS50157">
    <property type="entry name" value="ZINC_FINGER_C2H2_2"/>
    <property type="match status" value="2"/>
</dbReference>
<name>A0AAN9BFV6_9CAEN</name>
<sequence length="1420" mass="165640">MDAPDPNQCQQCLKRFTARYNLRQHQRQVHQQDRPHLCEICGKTFARLHDLLRHIEIHDNTKRQGRKRKSDQGPRLNQEKRKKKNKPFWERQPQPTQQDNEDLLKLYRDNNHSIKHHRRRGHHQHSYTYQWEDSEIRPDWREDLQDMFDDQQHRFKINLSHGLILKHKENGNLKYFHPSINNEPVFRKPKVINNRDDFNRFLDKLEDKDILEYAKQQRPDSKWGVYGATCTSFVINPVTDFPIGCSNCRIPEEIRNCPGINILNKDENHFFEYNDNLCFFRCLALHQGTLLHSLTNPTKALYNRWRENSDLDDDDDNDFEGITLEEVEAAEMLFQVNVDVFEFSGQLKPYRRSRAQFTNNLMRVLLVDDNHFCFINDIDVATKSFCCEKCGKLWKDKNHMGGLHRHEATCNGGESKHRYPGGVYRPNPSVMELIRLNGIDVSQVEGVREDGHYTFPFFLTYDFESYFSPLEGETTQSTNKTAEHVPMSVSVASNVPGFEAPKCFISNGNTQELIDDMMMYMSAVSDESYSLLQQQFEDVFRQLSEREATSPTTTTRRHSKCVSGLPADTLRKKLNSYLRELPVVGFNSAKYDTQVIKPHLFVNLTSPQEDDDDDDDDAEGKVETNIKYVIKRNNAFLCLATRKLKFLDVINFLAPGFSYAKYLKAYGVEEEKGVFCYEYITSLEQLQETTLPPQEAFYSKLKGKGITNEEYAHCQHIWEEKNMTTLADFLRHYNNKDVVPFVKALTRQMASYTDLGLDMLKDAISIPGLTLKYLFKTISTDVCFPLINEKHKALHELLREQMVGGPSLIFSRHLEVGETKVRNDKPVMTVEGFDANGLYCWALKQAMPTDYPIIRSKDNGFQPQSLDPYGVQEREWVEYMAYSLQKHVQHKYNVQQHVLGDRCLPVDGWIAETNTALQYHGCFWHGHSACAKTKGKTHNTVNGKSFQELREKTAENTRYLREEVGVHVIEQWECEWEKRKTEDWEVQDFISNRYKRVDPLTDYPIAKEDIEEAVQKGSLFGLIQCNIEVPDHLQEHFQELQPIFKNTNVSRDDIGDFMRKYCETNNLLRQPRRTLVASYYGERILLATPLLKWYLEHGLVITDVQLVVEYRPMTCFQQFVDTVAAARREGDSDPSKTIVADTFKLLGNSAYGKTLTNLAKHTDVVYTDDETTIKKLINSNRFRKLTHLTDDLVEVESTKATVRWNLPNVIGFFVYQYAKLRMLDFHYEVIDKFMDRSDYQLAEMDTDSLYMALSTPTLEDAVRPDMREEFYRKYHMWFPASACDTHREDFVRTKLNNQQWLPHPCCEARRKFDKRTPGLFKLEYKGDSIVALCSKTYICSSKDGPDKVSCKGLMKNINPLDKQQYLNVLKTQTPDGGENRGFRSDGKRVYTYTQKRQSLSFLYIKRRVCDDGVTTLPFLK</sequence>
<dbReference type="EMBL" id="JBAMIC010000007">
    <property type="protein sequence ID" value="KAK7105416.1"/>
    <property type="molecule type" value="Genomic_DNA"/>
</dbReference>
<protein>
    <recommendedName>
        <fullName evidence="3">C2H2-type domain-containing protein</fullName>
    </recommendedName>
</protein>
<dbReference type="SUPFAM" id="SSF56672">
    <property type="entry name" value="DNA/RNA polymerases"/>
    <property type="match status" value="1"/>
</dbReference>
<dbReference type="Gene3D" id="3.30.160.60">
    <property type="entry name" value="Classic Zinc Finger"/>
    <property type="match status" value="2"/>
</dbReference>
<keyword evidence="1" id="KW-0863">Zinc-finger</keyword>
<dbReference type="InterPro" id="IPR036236">
    <property type="entry name" value="Znf_C2H2_sf"/>
</dbReference>
<evidence type="ECO:0000256" key="1">
    <source>
        <dbReference type="PROSITE-ProRule" id="PRU00042"/>
    </source>
</evidence>
<evidence type="ECO:0000259" key="3">
    <source>
        <dbReference type="PROSITE" id="PS50157"/>
    </source>
</evidence>
<dbReference type="GO" id="GO:0008270">
    <property type="term" value="F:zinc ion binding"/>
    <property type="evidence" value="ECO:0007669"/>
    <property type="project" value="UniProtKB-KW"/>
</dbReference>
<feature type="domain" description="C2H2-type" evidence="3">
    <location>
        <begin position="7"/>
        <end position="35"/>
    </location>
</feature>
<evidence type="ECO:0000313" key="5">
    <source>
        <dbReference type="Proteomes" id="UP001374579"/>
    </source>
</evidence>
<keyword evidence="1" id="KW-0862">Zinc</keyword>
<reference evidence="4 5" key="1">
    <citation type="submission" date="2024-02" db="EMBL/GenBank/DDBJ databases">
        <title>Chromosome-scale genome assembly of the rough periwinkle Littorina saxatilis.</title>
        <authorList>
            <person name="De Jode A."/>
            <person name="Faria R."/>
            <person name="Formenti G."/>
            <person name="Sims Y."/>
            <person name="Smith T.P."/>
            <person name="Tracey A."/>
            <person name="Wood J.M.D."/>
            <person name="Zagrodzka Z.B."/>
            <person name="Johannesson K."/>
            <person name="Butlin R.K."/>
            <person name="Leder E.H."/>
        </authorList>
    </citation>
    <scope>NUCLEOTIDE SEQUENCE [LARGE SCALE GENOMIC DNA]</scope>
    <source>
        <strain evidence="4">Snail1</strain>
        <tissue evidence="4">Muscle</tissue>
    </source>
</reference>
<accession>A0AAN9BFV6</accession>
<feature type="region of interest" description="Disordered" evidence="2">
    <location>
        <begin position="59"/>
        <end position="102"/>
    </location>
</feature>
<proteinExistence type="predicted"/>
<feature type="domain" description="C2H2-type" evidence="3">
    <location>
        <begin position="36"/>
        <end position="63"/>
    </location>
</feature>
<organism evidence="4 5">
    <name type="scientific">Littorina saxatilis</name>
    <dbReference type="NCBI Taxonomy" id="31220"/>
    <lineage>
        <taxon>Eukaryota</taxon>
        <taxon>Metazoa</taxon>
        <taxon>Spiralia</taxon>
        <taxon>Lophotrochozoa</taxon>
        <taxon>Mollusca</taxon>
        <taxon>Gastropoda</taxon>
        <taxon>Caenogastropoda</taxon>
        <taxon>Littorinimorpha</taxon>
        <taxon>Littorinoidea</taxon>
        <taxon>Littorinidae</taxon>
        <taxon>Littorina</taxon>
    </lineage>
</organism>
<gene>
    <name evidence="4" type="ORF">V1264_016799</name>
</gene>
<dbReference type="Gene3D" id="3.40.960.10">
    <property type="entry name" value="VSR Endonuclease"/>
    <property type="match status" value="1"/>
</dbReference>
<dbReference type="SMART" id="SM00355">
    <property type="entry name" value="ZnF_C2H2"/>
    <property type="match status" value="2"/>
</dbReference>
<dbReference type="SUPFAM" id="SSF57667">
    <property type="entry name" value="beta-beta-alpha zinc fingers"/>
    <property type="match status" value="1"/>
</dbReference>
<evidence type="ECO:0000313" key="4">
    <source>
        <dbReference type="EMBL" id="KAK7105416.1"/>
    </source>
</evidence>
<evidence type="ECO:0000256" key="2">
    <source>
        <dbReference type="SAM" id="MobiDB-lite"/>
    </source>
</evidence>
<comment type="caution">
    <text evidence="4">The sequence shown here is derived from an EMBL/GenBank/DDBJ whole genome shotgun (WGS) entry which is preliminary data.</text>
</comment>
<dbReference type="PANTHER" id="PTHR33206:SF1">
    <property type="entry name" value="DNA-DIRECTED DNA POLYMERASE"/>
    <property type="match status" value="1"/>
</dbReference>
<dbReference type="InterPro" id="IPR013087">
    <property type="entry name" value="Znf_C2H2_type"/>
</dbReference>
<keyword evidence="5" id="KW-1185">Reference proteome</keyword>
<dbReference type="PANTHER" id="PTHR33206">
    <property type="entry name" value="PROTEIN CBG10425"/>
    <property type="match status" value="1"/>
</dbReference>
<keyword evidence="1" id="KW-0479">Metal-binding</keyword>
<dbReference type="PROSITE" id="PS00028">
    <property type="entry name" value="ZINC_FINGER_C2H2_1"/>
    <property type="match status" value="2"/>
</dbReference>
<dbReference type="InterPro" id="IPR043502">
    <property type="entry name" value="DNA/RNA_pol_sf"/>
</dbReference>